<keyword evidence="4 6" id="KW-0697">Rotamase</keyword>
<comment type="catalytic activity">
    <reaction evidence="1">
        <text>[protein]-peptidylproline (omega=180) = [protein]-peptidylproline (omega=0)</text>
        <dbReference type="Rhea" id="RHEA:16237"/>
        <dbReference type="Rhea" id="RHEA-COMP:10747"/>
        <dbReference type="Rhea" id="RHEA-COMP:10748"/>
        <dbReference type="ChEBI" id="CHEBI:83833"/>
        <dbReference type="ChEBI" id="CHEBI:83834"/>
        <dbReference type="EC" id="5.2.1.8"/>
    </reaction>
</comment>
<evidence type="ECO:0000259" key="7">
    <source>
        <dbReference type="PROSITE" id="PS50198"/>
    </source>
</evidence>
<name>A0A932CPL0_UNCTE</name>
<reference evidence="8" key="1">
    <citation type="submission" date="2020-07" db="EMBL/GenBank/DDBJ databases">
        <title>Huge and variable diversity of episymbiotic CPR bacteria and DPANN archaea in groundwater ecosystems.</title>
        <authorList>
            <person name="He C.Y."/>
            <person name="Keren R."/>
            <person name="Whittaker M."/>
            <person name="Farag I.F."/>
            <person name="Doudna J."/>
            <person name="Cate J.H.D."/>
            <person name="Banfield J.F."/>
        </authorList>
    </citation>
    <scope>NUCLEOTIDE SEQUENCE</scope>
    <source>
        <strain evidence="8">NC_groundwater_672_Ag_B-0.1um_62_36</strain>
    </source>
</reference>
<keyword evidence="3" id="KW-0732">Signal</keyword>
<evidence type="ECO:0000313" key="8">
    <source>
        <dbReference type="EMBL" id="MBI2876976.1"/>
    </source>
</evidence>
<evidence type="ECO:0000256" key="4">
    <source>
        <dbReference type="ARBA" id="ARBA00023110"/>
    </source>
</evidence>
<feature type="non-terminal residue" evidence="8">
    <location>
        <position position="1"/>
    </location>
</feature>
<keyword evidence="5 6" id="KW-0413">Isomerase</keyword>
<comment type="caution">
    <text evidence="8">The sequence shown here is derived from an EMBL/GenBank/DDBJ whole genome shotgun (WGS) entry which is preliminary data.</text>
</comment>
<dbReference type="PANTHER" id="PTHR47245:SF1">
    <property type="entry name" value="FOLDASE PROTEIN PRSA"/>
    <property type="match status" value="1"/>
</dbReference>
<evidence type="ECO:0000256" key="1">
    <source>
        <dbReference type="ARBA" id="ARBA00000971"/>
    </source>
</evidence>
<evidence type="ECO:0000256" key="3">
    <source>
        <dbReference type="ARBA" id="ARBA00022729"/>
    </source>
</evidence>
<dbReference type="SUPFAM" id="SSF54534">
    <property type="entry name" value="FKBP-like"/>
    <property type="match status" value="1"/>
</dbReference>
<dbReference type="Pfam" id="PF13145">
    <property type="entry name" value="Rotamase_2"/>
    <property type="match status" value="1"/>
</dbReference>
<dbReference type="EC" id="5.2.1.8" evidence="2"/>
<dbReference type="PANTHER" id="PTHR47245">
    <property type="entry name" value="PEPTIDYLPROLYL ISOMERASE"/>
    <property type="match status" value="1"/>
</dbReference>
<evidence type="ECO:0000256" key="6">
    <source>
        <dbReference type="PROSITE-ProRule" id="PRU00278"/>
    </source>
</evidence>
<dbReference type="InterPro" id="IPR000297">
    <property type="entry name" value="PPIase_PpiC"/>
</dbReference>
<evidence type="ECO:0000256" key="5">
    <source>
        <dbReference type="ARBA" id="ARBA00023235"/>
    </source>
</evidence>
<evidence type="ECO:0000313" key="9">
    <source>
        <dbReference type="Proteomes" id="UP000769766"/>
    </source>
</evidence>
<dbReference type="InterPro" id="IPR027304">
    <property type="entry name" value="Trigger_fact/SurA_dom_sf"/>
</dbReference>
<dbReference type="AlphaFoldDB" id="A0A932CPL0"/>
<dbReference type="GO" id="GO:0003755">
    <property type="term" value="F:peptidyl-prolyl cis-trans isomerase activity"/>
    <property type="evidence" value="ECO:0007669"/>
    <property type="project" value="UniProtKB-KW"/>
</dbReference>
<accession>A0A932CPL0</accession>
<dbReference type="EMBL" id="JACPRF010000267">
    <property type="protein sequence ID" value="MBI2876976.1"/>
    <property type="molecule type" value="Genomic_DNA"/>
</dbReference>
<gene>
    <name evidence="8" type="ORF">HYY20_08855</name>
</gene>
<dbReference type="SUPFAM" id="SSF109998">
    <property type="entry name" value="Triger factor/SurA peptide-binding domain-like"/>
    <property type="match status" value="1"/>
</dbReference>
<dbReference type="InterPro" id="IPR050245">
    <property type="entry name" value="PrsA_foldase"/>
</dbReference>
<proteinExistence type="predicted"/>
<dbReference type="InterPro" id="IPR046357">
    <property type="entry name" value="PPIase_dom_sf"/>
</dbReference>
<dbReference type="Proteomes" id="UP000769766">
    <property type="component" value="Unassembled WGS sequence"/>
</dbReference>
<sequence>EGEGDVRPLARAIGEPITVGDFLHRYAQDLMHLRSSKASPAEKNRVILEKAILAVLEGQAALKKDYYTNSPQLQLLARRRLERVLYEAFYRKVVVGGVSRLPEQVEGFYQRHVDRYSAPDRVRLHGILLREREQAEGVLQELQKGADFQHLVDRVSLDPPSYIGDWVGLDTLPHGLGAAVAELAVGKVSGIVSADGGFLIVQVVEREKGKPLPFAGVKERVEGHYLREQGGEVLRDWGRRLRQASEVRVRQGLLGRIQGEEFTPASR</sequence>
<feature type="domain" description="PpiC" evidence="7">
    <location>
        <begin position="119"/>
        <end position="205"/>
    </location>
</feature>
<dbReference type="Gene3D" id="3.10.50.40">
    <property type="match status" value="1"/>
</dbReference>
<dbReference type="PROSITE" id="PS50198">
    <property type="entry name" value="PPIC_PPIASE_2"/>
    <property type="match status" value="1"/>
</dbReference>
<evidence type="ECO:0000256" key="2">
    <source>
        <dbReference type="ARBA" id="ARBA00013194"/>
    </source>
</evidence>
<organism evidence="8 9">
    <name type="scientific">Tectimicrobiota bacterium</name>
    <dbReference type="NCBI Taxonomy" id="2528274"/>
    <lineage>
        <taxon>Bacteria</taxon>
        <taxon>Pseudomonadati</taxon>
        <taxon>Nitrospinota/Tectimicrobiota group</taxon>
        <taxon>Candidatus Tectimicrobiota</taxon>
    </lineage>
</organism>
<protein>
    <recommendedName>
        <fullName evidence="2">peptidylprolyl isomerase</fullName>
        <ecNumber evidence="2">5.2.1.8</ecNumber>
    </recommendedName>
</protein>